<keyword evidence="1" id="KW-0175">Coiled coil</keyword>
<feature type="region of interest" description="Disordered" evidence="2">
    <location>
        <begin position="353"/>
        <end position="399"/>
    </location>
</feature>
<dbReference type="Pfam" id="PF00615">
    <property type="entry name" value="RGS"/>
    <property type="match status" value="1"/>
</dbReference>
<reference evidence="4" key="1">
    <citation type="submission" date="2022-08" db="EMBL/GenBank/DDBJ databases">
        <title>Novel sulfate-reducing endosymbionts in the free-living metamonad Anaeramoeba.</title>
        <authorList>
            <person name="Jerlstrom-Hultqvist J."/>
            <person name="Cepicka I."/>
            <person name="Gallot-Lavallee L."/>
            <person name="Salas-Leiva D."/>
            <person name="Curtis B.A."/>
            <person name="Zahonova K."/>
            <person name="Pipaliya S."/>
            <person name="Dacks J."/>
            <person name="Roger A.J."/>
        </authorList>
    </citation>
    <scope>NUCLEOTIDE SEQUENCE</scope>
    <source>
        <strain evidence="4">Schooner1</strain>
    </source>
</reference>
<dbReference type="Gene3D" id="1.10.167.10">
    <property type="entry name" value="Regulator of G-protein Signalling 4, domain 2"/>
    <property type="match status" value="1"/>
</dbReference>
<evidence type="ECO:0000256" key="2">
    <source>
        <dbReference type="SAM" id="MobiDB-lite"/>
    </source>
</evidence>
<dbReference type="EMBL" id="JAOAOG010000338">
    <property type="protein sequence ID" value="KAJ6227055.1"/>
    <property type="molecule type" value="Genomic_DNA"/>
</dbReference>
<dbReference type="InterPro" id="IPR036305">
    <property type="entry name" value="RGS_sf"/>
</dbReference>
<dbReference type="PROSITE" id="PS50132">
    <property type="entry name" value="RGS"/>
    <property type="match status" value="1"/>
</dbReference>
<dbReference type="PRINTS" id="PR01301">
    <property type="entry name" value="RGSPROTEIN"/>
</dbReference>
<sequence>MMKQKRSSLTLKKKRLSFLFSTKFSATNLSPTITQKFVPQKPQEITREKVGEVTNCKTDQKEIQKLKRMLLDLKKKKFRLKNQETREKSFERVQSVDSRLKIIKKELKHNKKKLEKLKFETQQMELLQNVTLNDEYSEKMEKIKTLKEKEITNLEEKIENIKYIQSGEKIELRIVKKTKKLKRFTLQTNDLLNDLNICKTNLEKANHELSQYLEGNEQNKAGYELMLIENKLVDTFSEQYKAIKRRKKKISFDLHNIADVKSNFLKVNQRRLDINRVLKSRKLENNILKSKIQKLQSLLEANSELDSSSKKNLQLDLFSNDSNSLVSQSDRETDFSETQNSDLFFEEKEKVNQKEISNENANENENENEKEIENKIKKENEIEKENNNTKKERERETDNEQTNLIENKIAKIEFKSLEELLAVEIAVQYFKEFLCQQLNQENIMFFLEVKSFKQNCKSERQLVKTSKHIFKTFIEPGSIFEINIISEMRKKLINQFKEKSYSVMMFDEAHKAVIDHMNLNSWQSFQQSILYKKLLNKLDHDPNFIFRPNLKRLKLIHQKNQTEYLNVEYQANLEKYVSYEISEKLMVNLINLLDANYAVSTKSINMKNISKSIPFRRFVEHTSSLQATDLDLMTFQQRTCFFLNLYNVLSLHSLIVNGVPGDRGAFKKFLKKSAYLIGKYKFSLLDIYHGILRGNLTSKHNDYFKIDDPRAKYTLKRVDGRFHFSIINHSLLTLIKVYRLNQLNHTMDKITLQVISSFFTVQDNTIFLPKLFEKFHKDFGGEEEIVTWVSMFLKLNHTQFLQLKSHQIKFLNYQHIKPIIWIDLKRTLSRKFLYGQII</sequence>
<dbReference type="SUPFAM" id="SSF48097">
    <property type="entry name" value="Regulator of G-protein signaling, RGS"/>
    <property type="match status" value="1"/>
</dbReference>
<gene>
    <name evidence="4" type="ORF">M0813_10208</name>
</gene>
<evidence type="ECO:0000313" key="4">
    <source>
        <dbReference type="EMBL" id="KAJ6227055.1"/>
    </source>
</evidence>
<keyword evidence="5" id="KW-1185">Reference proteome</keyword>
<dbReference type="InterPro" id="IPR044926">
    <property type="entry name" value="RGS_subdomain_2"/>
</dbReference>
<dbReference type="SMART" id="SM00315">
    <property type="entry name" value="RGS"/>
    <property type="match status" value="1"/>
</dbReference>
<dbReference type="Pfam" id="PF04784">
    <property type="entry name" value="DUF547"/>
    <property type="match status" value="1"/>
</dbReference>
<feature type="coiled-coil region" evidence="1">
    <location>
        <begin position="56"/>
        <end position="157"/>
    </location>
</feature>
<proteinExistence type="predicted"/>
<dbReference type="PANTHER" id="PTHR46361:SF3">
    <property type="entry name" value="ELECTRON CARRIER_ PROTEIN DISULFIDE OXIDOREDUCTASE"/>
    <property type="match status" value="1"/>
</dbReference>
<organism evidence="4 5">
    <name type="scientific">Anaeramoeba flamelloides</name>
    <dbReference type="NCBI Taxonomy" id="1746091"/>
    <lineage>
        <taxon>Eukaryota</taxon>
        <taxon>Metamonada</taxon>
        <taxon>Anaeramoebidae</taxon>
        <taxon>Anaeramoeba</taxon>
    </lineage>
</organism>
<comment type="caution">
    <text evidence="4">The sequence shown here is derived from an EMBL/GenBank/DDBJ whole genome shotgun (WGS) entry which is preliminary data.</text>
</comment>
<dbReference type="InterPro" id="IPR006869">
    <property type="entry name" value="DUF547"/>
</dbReference>
<feature type="domain" description="RGS" evidence="3">
    <location>
        <begin position="416"/>
        <end position="535"/>
    </location>
</feature>
<dbReference type="InterPro" id="IPR016137">
    <property type="entry name" value="RGS"/>
</dbReference>
<protein>
    <recommendedName>
        <fullName evidence="3">RGS domain-containing protein</fullName>
    </recommendedName>
</protein>
<dbReference type="CDD" id="cd07440">
    <property type="entry name" value="RGS"/>
    <property type="match status" value="1"/>
</dbReference>
<dbReference type="Proteomes" id="UP001150062">
    <property type="component" value="Unassembled WGS sequence"/>
</dbReference>
<feature type="compositionally biased region" description="Basic and acidic residues" evidence="2">
    <location>
        <begin position="367"/>
        <end position="398"/>
    </location>
</feature>
<evidence type="ECO:0000256" key="1">
    <source>
        <dbReference type="SAM" id="Coils"/>
    </source>
</evidence>
<evidence type="ECO:0000313" key="5">
    <source>
        <dbReference type="Proteomes" id="UP001150062"/>
    </source>
</evidence>
<name>A0ABQ8X3T5_9EUKA</name>
<evidence type="ECO:0000259" key="3">
    <source>
        <dbReference type="PROSITE" id="PS50132"/>
    </source>
</evidence>
<dbReference type="PANTHER" id="PTHR46361">
    <property type="entry name" value="ELECTRON CARRIER/ PROTEIN DISULFIDE OXIDOREDUCTASE"/>
    <property type="match status" value="1"/>
</dbReference>
<accession>A0ABQ8X3T5</accession>